<keyword evidence="4" id="KW-1185">Reference proteome</keyword>
<dbReference type="KEGG" id="hda:BB347_02740"/>
<dbReference type="Proteomes" id="UP000185687">
    <property type="component" value="Unassembled WGS sequence"/>
</dbReference>
<accession>A0A1N6YMT8</accession>
<dbReference type="Proteomes" id="UP000187321">
    <property type="component" value="Chromosome"/>
</dbReference>
<protein>
    <submittedName>
        <fullName evidence="2">NAD-dependent dehydratase</fullName>
    </submittedName>
</protein>
<reference evidence="3 4" key="2">
    <citation type="submission" date="2017-01" db="EMBL/GenBank/DDBJ databases">
        <authorList>
            <person name="Mah S.A."/>
            <person name="Swanson W.J."/>
            <person name="Moy G.W."/>
            <person name="Vacquier V.D."/>
        </authorList>
    </citation>
    <scope>NUCLEOTIDE SEQUENCE [LARGE SCALE GENOMIC DNA]</scope>
    <source>
        <strain evidence="3 4">CGMCC 1.8909</strain>
    </source>
</reference>
<dbReference type="STRING" id="588898.BB347_02740"/>
<dbReference type="SUPFAM" id="SSF51735">
    <property type="entry name" value="NAD(P)-binding Rossmann-fold domains"/>
    <property type="match status" value="1"/>
</dbReference>
<feature type="domain" description="NAD(P)-binding" evidence="1">
    <location>
        <begin position="9"/>
        <end position="186"/>
    </location>
</feature>
<proteinExistence type="predicted"/>
<sequence length="212" mass="22397">MAQTVLVAGAHGQVGQHVTERLGASDHEARAMVRDEDQTEEMDAIGADETVVADLTESVAHAVEGCDSIIFAAGSGGNDVYGVDRDGAIALIDAAENAGADRFVMLSSMGVDEPEDAPEALQDYLIAKAEADESLRESALEWTIVRPGELTNEDGDGRIRVGNFDLGDGDIPREDVAQTLIAVLERDGLVGETFELLGGEQSIDEALESLSR</sequence>
<dbReference type="OrthoDB" id="206077at2157"/>
<evidence type="ECO:0000259" key="1">
    <source>
        <dbReference type="Pfam" id="PF13460"/>
    </source>
</evidence>
<dbReference type="EMBL" id="FTNP01000001">
    <property type="protein sequence ID" value="SIR15867.1"/>
    <property type="molecule type" value="Genomic_DNA"/>
</dbReference>
<evidence type="ECO:0000313" key="4">
    <source>
        <dbReference type="Proteomes" id="UP000185687"/>
    </source>
</evidence>
<dbReference type="EMBL" id="CP019327">
    <property type="protein sequence ID" value="APX95616.1"/>
    <property type="molecule type" value="Genomic_DNA"/>
</dbReference>
<dbReference type="Gene3D" id="3.40.50.720">
    <property type="entry name" value="NAD(P)-binding Rossmann-like Domain"/>
    <property type="match status" value="1"/>
</dbReference>
<organism evidence="3 4">
    <name type="scientific">Natronorubrum daqingense</name>
    <dbReference type="NCBI Taxonomy" id="588898"/>
    <lineage>
        <taxon>Archaea</taxon>
        <taxon>Methanobacteriati</taxon>
        <taxon>Methanobacteriota</taxon>
        <taxon>Stenosarchaea group</taxon>
        <taxon>Halobacteria</taxon>
        <taxon>Halobacteriales</taxon>
        <taxon>Natrialbaceae</taxon>
        <taxon>Natronorubrum</taxon>
    </lineage>
</organism>
<evidence type="ECO:0000313" key="5">
    <source>
        <dbReference type="Proteomes" id="UP000187321"/>
    </source>
</evidence>
<evidence type="ECO:0000313" key="3">
    <source>
        <dbReference type="EMBL" id="SIR15867.1"/>
    </source>
</evidence>
<reference evidence="2 5" key="1">
    <citation type="submission" date="2017-01" db="EMBL/GenBank/DDBJ databases">
        <title>Complete genome sequence of Haloterrigena daqingensis type strain (JX313T).</title>
        <authorList>
            <person name="Shuang W."/>
        </authorList>
    </citation>
    <scope>NUCLEOTIDE SEQUENCE [LARGE SCALE GENOMIC DNA]</scope>
    <source>
        <strain evidence="2 5">JX313</strain>
    </source>
</reference>
<evidence type="ECO:0000313" key="2">
    <source>
        <dbReference type="EMBL" id="APX95616.1"/>
    </source>
</evidence>
<gene>
    <name evidence="2" type="ORF">BB347_02740</name>
    <name evidence="3" type="ORF">SAMN05421809_0498</name>
</gene>
<dbReference type="PANTHER" id="PTHR15020">
    <property type="entry name" value="FLAVIN REDUCTASE-RELATED"/>
    <property type="match status" value="1"/>
</dbReference>
<dbReference type="GeneID" id="30954825"/>
<dbReference type="AlphaFoldDB" id="A0A1N6YMT8"/>
<dbReference type="InterPro" id="IPR036291">
    <property type="entry name" value="NAD(P)-bd_dom_sf"/>
</dbReference>
<dbReference type="InterPro" id="IPR016040">
    <property type="entry name" value="NAD(P)-bd_dom"/>
</dbReference>
<dbReference type="Pfam" id="PF13460">
    <property type="entry name" value="NAD_binding_10"/>
    <property type="match status" value="1"/>
</dbReference>
<name>A0A1N6YMT8_9EURY</name>
<dbReference type="CDD" id="cd05243">
    <property type="entry name" value="SDR_a5"/>
    <property type="match status" value="1"/>
</dbReference>
<dbReference type="PANTHER" id="PTHR15020:SF50">
    <property type="entry name" value="UPF0659 PROTEIN YMR090W"/>
    <property type="match status" value="1"/>
</dbReference>
<dbReference type="RefSeq" id="WP_076578631.1">
    <property type="nucleotide sequence ID" value="NZ_CP019327.1"/>
</dbReference>